<dbReference type="InterPro" id="IPR006640">
    <property type="entry name" value="SprT-like_domain"/>
</dbReference>
<dbReference type="EMBL" id="PKLZ01000003">
    <property type="protein sequence ID" value="PLW83092.1"/>
    <property type="molecule type" value="Genomic_DNA"/>
</dbReference>
<protein>
    <submittedName>
        <fullName evidence="2">Metallopeptidase (SprT family)</fullName>
    </submittedName>
</protein>
<evidence type="ECO:0000313" key="3">
    <source>
        <dbReference type="Proteomes" id="UP000234845"/>
    </source>
</evidence>
<dbReference type="Proteomes" id="UP000234845">
    <property type="component" value="Unassembled WGS sequence"/>
</dbReference>
<evidence type="ECO:0000313" key="2">
    <source>
        <dbReference type="EMBL" id="PLW83092.1"/>
    </source>
</evidence>
<dbReference type="AlphaFoldDB" id="A0A2N5Y3X8"/>
<dbReference type="GO" id="GO:0006950">
    <property type="term" value="P:response to stress"/>
    <property type="evidence" value="ECO:0007669"/>
    <property type="project" value="UniProtKB-ARBA"/>
</dbReference>
<dbReference type="PANTHER" id="PTHR38773">
    <property type="entry name" value="PROTEIN SPRT"/>
    <property type="match status" value="1"/>
</dbReference>
<name>A0A2N5Y3X8_9GAMM</name>
<keyword evidence="3" id="KW-1185">Reference proteome</keyword>
<dbReference type="Pfam" id="PF10263">
    <property type="entry name" value="SprT-like"/>
    <property type="match status" value="1"/>
</dbReference>
<evidence type="ECO:0000259" key="1">
    <source>
        <dbReference type="SMART" id="SM00731"/>
    </source>
</evidence>
<dbReference type="PANTHER" id="PTHR38773:SF1">
    <property type="entry name" value="PROTEIN SPRT"/>
    <property type="match status" value="1"/>
</dbReference>
<feature type="domain" description="SprT-like" evidence="1">
    <location>
        <begin position="47"/>
        <end position="202"/>
    </location>
</feature>
<proteinExistence type="predicted"/>
<organism evidence="2 3">
    <name type="scientific">Kineobactrum sediminis</name>
    <dbReference type="NCBI Taxonomy" id="1905677"/>
    <lineage>
        <taxon>Bacteria</taxon>
        <taxon>Pseudomonadati</taxon>
        <taxon>Pseudomonadota</taxon>
        <taxon>Gammaproteobacteria</taxon>
        <taxon>Cellvibrionales</taxon>
        <taxon>Halieaceae</taxon>
        <taxon>Kineobactrum</taxon>
    </lineage>
</organism>
<accession>A0A2N5Y3X8</accession>
<dbReference type="SMART" id="SM00731">
    <property type="entry name" value="SprT"/>
    <property type="match status" value="1"/>
</dbReference>
<gene>
    <name evidence="2" type="ORF">CWI75_06635</name>
</gene>
<sequence>MRHCAAGCSCVLSRARVHCPPGDQRSKSAVPDHVVPINKAQQLQVEQFTLECIARAQELLAMQLAPIPVMFDLKGRTAGMFRAQGRHCRIRYNPWIFAKYFEHNLAHTVPHEVAHYAVYCHWGRGRVRPHGVEWRWLMEQFGVPAEVTFNLDLSGVPQRRQRRHRYRCACRDHAVSSVRHNRMERGEASYRCRYCDSPLLPASDID</sequence>
<reference evidence="3" key="1">
    <citation type="submission" date="2017-11" db="EMBL/GenBank/DDBJ databases">
        <title>The draft genome sequence of Chromatocurvus sp. F02.</title>
        <authorList>
            <person name="Du Z.-J."/>
            <person name="Chang Y.-Q."/>
        </authorList>
    </citation>
    <scope>NUCLEOTIDE SEQUENCE [LARGE SCALE GENOMIC DNA]</scope>
    <source>
        <strain evidence="3">F02</strain>
    </source>
</reference>
<comment type="caution">
    <text evidence="2">The sequence shown here is derived from an EMBL/GenBank/DDBJ whole genome shotgun (WGS) entry which is preliminary data.</text>
</comment>